<sequence length="76" mass="8573">MGLDARSLRGGFSEWKKRGNIVAERPRTARLDDRHHRFCRSVTSFPAEGSGRCAMERLTGSAGPEHIRLRVLIEIP</sequence>
<evidence type="ECO:0000313" key="2">
    <source>
        <dbReference type="Proteomes" id="UP000188388"/>
    </source>
</evidence>
<keyword evidence="2" id="KW-1185">Reference proteome</keyword>
<name>A0A1R3VEF6_9HYPH</name>
<protein>
    <submittedName>
        <fullName evidence="1">Uncharacterized protein</fullName>
    </submittedName>
</protein>
<proteinExistence type="predicted"/>
<dbReference type="AlphaFoldDB" id="A0A1R3VEF6"/>
<dbReference type="EMBL" id="FTPD01000045">
    <property type="protein sequence ID" value="SIT58204.1"/>
    <property type="molecule type" value="Genomic_DNA"/>
</dbReference>
<evidence type="ECO:0000313" key="1">
    <source>
        <dbReference type="EMBL" id="SIT58204.1"/>
    </source>
</evidence>
<reference evidence="2" key="1">
    <citation type="submission" date="2017-01" db="EMBL/GenBank/DDBJ databases">
        <authorList>
            <person name="Brunel B."/>
        </authorList>
    </citation>
    <scope>NUCLEOTIDE SEQUENCE [LARGE SCALE GENOMIC DNA]</scope>
</reference>
<accession>A0A1R3VEF6</accession>
<organism evidence="1 2">
    <name type="scientific">Mesorhizobium prunaredense</name>
    <dbReference type="NCBI Taxonomy" id="1631249"/>
    <lineage>
        <taxon>Bacteria</taxon>
        <taxon>Pseudomonadati</taxon>
        <taxon>Pseudomonadota</taxon>
        <taxon>Alphaproteobacteria</taxon>
        <taxon>Hyphomicrobiales</taxon>
        <taxon>Phyllobacteriaceae</taxon>
        <taxon>Mesorhizobium</taxon>
    </lineage>
</organism>
<dbReference type="Proteomes" id="UP000188388">
    <property type="component" value="Unassembled WGS sequence"/>
</dbReference>
<gene>
    <name evidence="1" type="ORF">BQ8794_50306</name>
</gene>